<dbReference type="PANTHER" id="PTHR47977">
    <property type="entry name" value="RAS-RELATED PROTEIN RAB"/>
    <property type="match status" value="1"/>
</dbReference>
<dbReference type="InterPro" id="IPR027417">
    <property type="entry name" value="P-loop_NTPase"/>
</dbReference>
<dbReference type="SMART" id="SM00174">
    <property type="entry name" value="RHO"/>
    <property type="match status" value="1"/>
</dbReference>
<dbReference type="PROSITE" id="PS51419">
    <property type="entry name" value="RAB"/>
    <property type="match status" value="1"/>
</dbReference>
<dbReference type="CDD" id="cd01861">
    <property type="entry name" value="Rab6"/>
    <property type="match status" value="1"/>
</dbReference>
<evidence type="ECO:0000313" key="4">
    <source>
        <dbReference type="Proteomes" id="UP000694416"/>
    </source>
</evidence>
<dbReference type="SUPFAM" id="SSF52540">
    <property type="entry name" value="P-loop containing nucleoside triphosphate hydrolases"/>
    <property type="match status" value="1"/>
</dbReference>
<dbReference type="GO" id="GO:0005525">
    <property type="term" value="F:GTP binding"/>
    <property type="evidence" value="ECO:0007669"/>
    <property type="project" value="UniProtKB-KW"/>
</dbReference>
<dbReference type="Ensembl" id="ENSPTET00000001794.1">
    <property type="protein sequence ID" value="ENSPTEP00000001234.1"/>
    <property type="gene ID" value="ENSPTEG00000001348.1"/>
</dbReference>
<keyword evidence="4" id="KW-1185">Reference proteome</keyword>
<dbReference type="SMART" id="SM00173">
    <property type="entry name" value="RAS"/>
    <property type="match status" value="1"/>
</dbReference>
<dbReference type="PRINTS" id="PR00449">
    <property type="entry name" value="RASTRNSFRMNG"/>
</dbReference>
<dbReference type="SMART" id="SM00175">
    <property type="entry name" value="RAB"/>
    <property type="match status" value="1"/>
</dbReference>
<evidence type="ECO:0000256" key="1">
    <source>
        <dbReference type="ARBA" id="ARBA00022741"/>
    </source>
</evidence>
<reference evidence="3" key="2">
    <citation type="submission" date="2025-09" db="UniProtKB">
        <authorList>
            <consortium name="Ensembl"/>
        </authorList>
    </citation>
    <scope>IDENTIFICATION</scope>
</reference>
<sequence length="156" mass="17764">VYLDEGPVRLQLWDTAGQERFRSLIPSYIRDSAAAIVVYDITNRKSFENTTKWIQDIINERGKDVIIALVGNKTDLSDFRKVTYEEGMEKAKEYNTMFHETSAKGGHNIKVLFKKIATKLPNLDNSNNNNEANVIDIQLTNNSEDNNKGLMSKCMC</sequence>
<dbReference type="FunFam" id="3.40.50.300:FF:001447">
    <property type="entry name" value="Ras-related protein Rab-1B"/>
    <property type="match status" value="1"/>
</dbReference>
<keyword evidence="1" id="KW-0547">Nucleotide-binding</keyword>
<proteinExistence type="predicted"/>
<protein>
    <recommendedName>
        <fullName evidence="5">Ras-related protein Rab-6</fullName>
    </recommendedName>
</protein>
<dbReference type="Gene3D" id="3.40.50.300">
    <property type="entry name" value="P-loop containing nucleotide triphosphate hydrolases"/>
    <property type="match status" value="1"/>
</dbReference>
<keyword evidence="2" id="KW-0342">GTP-binding</keyword>
<reference evidence="3" key="1">
    <citation type="submission" date="2025-08" db="UniProtKB">
        <authorList>
            <consortium name="Ensembl"/>
        </authorList>
    </citation>
    <scope>IDENTIFICATION</scope>
</reference>
<dbReference type="InterPro" id="IPR001806">
    <property type="entry name" value="Small_GTPase"/>
</dbReference>
<accession>A0A8C9GBK7</accession>
<organism evidence="3 4">
    <name type="scientific">Piliocolobus tephrosceles</name>
    <name type="common">Ugandan red Colobus</name>
    <dbReference type="NCBI Taxonomy" id="591936"/>
    <lineage>
        <taxon>Eukaryota</taxon>
        <taxon>Metazoa</taxon>
        <taxon>Chordata</taxon>
        <taxon>Craniata</taxon>
        <taxon>Vertebrata</taxon>
        <taxon>Euteleostomi</taxon>
        <taxon>Mammalia</taxon>
        <taxon>Eutheria</taxon>
        <taxon>Euarchontoglires</taxon>
        <taxon>Primates</taxon>
        <taxon>Haplorrhini</taxon>
        <taxon>Catarrhini</taxon>
        <taxon>Cercopithecidae</taxon>
        <taxon>Colobinae</taxon>
        <taxon>Piliocolobus</taxon>
    </lineage>
</organism>
<dbReference type="GO" id="GO:0003924">
    <property type="term" value="F:GTPase activity"/>
    <property type="evidence" value="ECO:0007669"/>
    <property type="project" value="InterPro"/>
</dbReference>
<dbReference type="InterPro" id="IPR005225">
    <property type="entry name" value="Small_GTP-bd"/>
</dbReference>
<dbReference type="NCBIfam" id="TIGR00231">
    <property type="entry name" value="small_GTP"/>
    <property type="match status" value="1"/>
</dbReference>
<dbReference type="AlphaFoldDB" id="A0A8C9GBK7"/>
<dbReference type="Proteomes" id="UP000694416">
    <property type="component" value="Unplaced"/>
</dbReference>
<dbReference type="InterPro" id="IPR050227">
    <property type="entry name" value="Rab"/>
</dbReference>
<name>A0A8C9GBK7_9PRIM</name>
<dbReference type="PROSITE" id="PS51421">
    <property type="entry name" value="RAS"/>
    <property type="match status" value="1"/>
</dbReference>
<evidence type="ECO:0000256" key="2">
    <source>
        <dbReference type="ARBA" id="ARBA00023134"/>
    </source>
</evidence>
<evidence type="ECO:0000313" key="3">
    <source>
        <dbReference type="Ensembl" id="ENSPTEP00000001234.1"/>
    </source>
</evidence>
<evidence type="ECO:0008006" key="5">
    <source>
        <dbReference type="Google" id="ProtNLM"/>
    </source>
</evidence>
<dbReference type="Pfam" id="PF00071">
    <property type="entry name" value="Ras"/>
    <property type="match status" value="1"/>
</dbReference>